<dbReference type="Gene3D" id="3.30.559.10">
    <property type="entry name" value="Chloramphenicol acetyltransferase-like domain"/>
    <property type="match status" value="1"/>
</dbReference>
<dbReference type="GeneID" id="91472598"/>
<dbReference type="Gene3D" id="3.30.559.30">
    <property type="entry name" value="Nonribosomal peptide synthetase, condensation domain"/>
    <property type="match status" value="1"/>
</dbReference>
<dbReference type="PANTHER" id="PTHR45527:SF1">
    <property type="entry name" value="FATTY ACID SYNTHASE"/>
    <property type="match status" value="1"/>
</dbReference>
<evidence type="ECO:0000313" key="2">
    <source>
        <dbReference type="EMBL" id="GHI63102.1"/>
    </source>
</evidence>
<proteinExistence type="predicted"/>
<comment type="caution">
    <text evidence="2">The sequence shown here is derived from an EMBL/GenBank/DDBJ whole genome shotgun (WGS) entry which is preliminary data.</text>
</comment>
<dbReference type="PANTHER" id="PTHR45527">
    <property type="entry name" value="NONRIBOSOMAL PEPTIDE SYNTHETASE"/>
    <property type="match status" value="1"/>
</dbReference>
<accession>A0ABQ3S4R4</accession>
<dbReference type="InterPro" id="IPR001242">
    <property type="entry name" value="Condensation_dom"/>
</dbReference>
<name>A0ABQ3S4R4_9ACTN</name>
<feature type="domain" description="Condensation" evidence="1">
    <location>
        <begin position="12"/>
        <end position="359"/>
    </location>
</feature>
<organism evidence="2 3">
    <name type="scientific">Streptomyces asoensis</name>
    <dbReference type="NCBI Taxonomy" id="249586"/>
    <lineage>
        <taxon>Bacteria</taxon>
        <taxon>Bacillati</taxon>
        <taxon>Actinomycetota</taxon>
        <taxon>Actinomycetes</taxon>
        <taxon>Kitasatosporales</taxon>
        <taxon>Streptomycetaceae</taxon>
        <taxon>Streptomyces</taxon>
    </lineage>
</organism>
<keyword evidence="3" id="KW-1185">Reference proteome</keyword>
<reference evidence="3" key="1">
    <citation type="submission" date="2023-07" db="EMBL/GenBank/DDBJ databases">
        <title>Whole genome shotgun sequence of Streptomyces cacaoi subsp. asoensis NBRC 13813.</title>
        <authorList>
            <person name="Komaki H."/>
            <person name="Tamura T."/>
        </authorList>
    </citation>
    <scope>NUCLEOTIDE SEQUENCE [LARGE SCALE GENOMIC DNA]</scope>
    <source>
        <strain evidence="3">NBRC 13813</strain>
    </source>
</reference>
<dbReference type="Pfam" id="PF00668">
    <property type="entry name" value="Condensation"/>
    <property type="match status" value="1"/>
</dbReference>
<dbReference type="RefSeq" id="WP_189921975.1">
    <property type="nucleotide sequence ID" value="NZ_BMSI01000005.1"/>
</dbReference>
<dbReference type="Proteomes" id="UP000649259">
    <property type="component" value="Unassembled WGS sequence"/>
</dbReference>
<evidence type="ECO:0000259" key="1">
    <source>
        <dbReference type="Pfam" id="PF00668"/>
    </source>
</evidence>
<dbReference type="EMBL" id="BNEB01000005">
    <property type="protein sequence ID" value="GHI63102.1"/>
    <property type="molecule type" value="Genomic_DNA"/>
</dbReference>
<gene>
    <name evidence="2" type="ORF">Saso_47520</name>
</gene>
<dbReference type="SUPFAM" id="SSF52777">
    <property type="entry name" value="CoA-dependent acyltransferases"/>
    <property type="match status" value="2"/>
</dbReference>
<sequence length="438" mass="47280">MDRANGSAYATELSRQQQRLWEVECLVRGTALLHTGIALRLEGILDEKRLSHAVTAVFRRHELLNTGFRADCETPVLGPATHDEPHVLHRPDLCADRAADLAEVRRAAAEAHAEMFPLDGGPLARAHLTLLGDGSGVLLLTFHRLVMDLFSLHQVVTDVQEAYRLGPDEPFPPADRYSALLAAREHRRATDWEFWRTELSQFPTPWIAERRPQPGWLPEGAELRVPLDATLSGLIQANARAARCTPTVYVTAAAAGRVLERSGAADLVLGTMSANRMNSDAVGPLAQAVLVRVGSSAPHGDQGVLAQVRRGLREGIAHQGVEFEEIVDLLTDGMGVARDDLAPLSVSVTADSWQGSVAGLAFTLFDLDDDGGAGQAEEEAEGEAAAGPVVRPSQLDLEFNLSAAQPQLVVTYDRQCFGAPWCERFAADLLTDLATGHG</sequence>
<evidence type="ECO:0000313" key="3">
    <source>
        <dbReference type="Proteomes" id="UP000649259"/>
    </source>
</evidence>
<dbReference type="InterPro" id="IPR023213">
    <property type="entry name" value="CAT-like_dom_sf"/>
</dbReference>
<protein>
    <recommendedName>
        <fullName evidence="1">Condensation domain-containing protein</fullName>
    </recommendedName>
</protein>